<keyword evidence="1" id="KW-0802">TPR repeat</keyword>
<feature type="repeat" description="TPR" evidence="1">
    <location>
        <begin position="340"/>
        <end position="373"/>
    </location>
</feature>
<protein>
    <submittedName>
        <fullName evidence="3">Tetratricopeptide repeat protein</fullName>
    </submittedName>
</protein>
<dbReference type="PROSITE" id="PS50005">
    <property type="entry name" value="TPR"/>
    <property type="match status" value="3"/>
</dbReference>
<name>A0ABX8BFL4_9BACT</name>
<organism evidence="3 4">
    <name type="scientific">Chloracidobacterium validum</name>
    <dbReference type="NCBI Taxonomy" id="2821543"/>
    <lineage>
        <taxon>Bacteria</taxon>
        <taxon>Pseudomonadati</taxon>
        <taxon>Acidobacteriota</taxon>
        <taxon>Terriglobia</taxon>
        <taxon>Terriglobales</taxon>
        <taxon>Acidobacteriaceae</taxon>
        <taxon>Chloracidobacterium</taxon>
    </lineage>
</organism>
<evidence type="ECO:0000256" key="2">
    <source>
        <dbReference type="SAM" id="MobiDB-lite"/>
    </source>
</evidence>
<keyword evidence="4" id="KW-1185">Reference proteome</keyword>
<dbReference type="SUPFAM" id="SSF48452">
    <property type="entry name" value="TPR-like"/>
    <property type="match status" value="1"/>
</dbReference>
<evidence type="ECO:0000313" key="3">
    <source>
        <dbReference type="EMBL" id="QUW04408.1"/>
    </source>
</evidence>
<dbReference type="Gene3D" id="1.25.40.10">
    <property type="entry name" value="Tetratricopeptide repeat domain"/>
    <property type="match status" value="2"/>
</dbReference>
<feature type="region of interest" description="Disordered" evidence="2">
    <location>
        <begin position="35"/>
        <end position="91"/>
    </location>
</feature>
<evidence type="ECO:0000256" key="1">
    <source>
        <dbReference type="PROSITE-ProRule" id="PRU00339"/>
    </source>
</evidence>
<feature type="compositionally biased region" description="Pro residues" evidence="2">
    <location>
        <begin position="77"/>
        <end position="91"/>
    </location>
</feature>
<dbReference type="InterPro" id="IPR019734">
    <property type="entry name" value="TPR_rpt"/>
</dbReference>
<dbReference type="PANTHER" id="PTHR12558">
    <property type="entry name" value="CELL DIVISION CYCLE 16,23,27"/>
    <property type="match status" value="1"/>
</dbReference>
<dbReference type="RefSeq" id="WP_211430297.1">
    <property type="nucleotide sequence ID" value="NZ_CP072649.1"/>
</dbReference>
<dbReference type="Proteomes" id="UP000676506">
    <property type="component" value="Chromosome 2"/>
</dbReference>
<dbReference type="SMART" id="SM00028">
    <property type="entry name" value="TPR"/>
    <property type="match status" value="4"/>
</dbReference>
<dbReference type="Pfam" id="PF13432">
    <property type="entry name" value="TPR_16"/>
    <property type="match status" value="2"/>
</dbReference>
<gene>
    <name evidence="3" type="ORF">J8C06_11450</name>
</gene>
<proteinExistence type="predicted"/>
<accession>A0ABX8BFL4</accession>
<dbReference type="EMBL" id="CP072649">
    <property type="protein sequence ID" value="QUW04408.1"/>
    <property type="molecule type" value="Genomic_DNA"/>
</dbReference>
<sequence length="428" mass="46425">MTKPSGIWPVGLALLLCCTIGELCRAQESNIERRLKGEPKPVESHSEPDATLPKERKPPSRPRLAHPSSKRVIPATDPTPTPPTGETPPKPIDILVAVNVTQAAISIGEEEVGIARCDQPLKLRLSPGVVRISATSDNYLPFSQEVQIAPDTKRLEIALDYDIEALFARYENPRTTNLVTAEEWEALVDTANRHIESGDLRVEYRALELLGQGMLALRVGDTASALSRLLGATRLFPTSAVANYALGQAYLAANQPAEAIPAFQRSMAANPVLAMAHYGLGVALLRRGQAREAVPSLERAEALGYAPPDLPVQLARALVAQRSYGAAIERLRPLMLSPSVDVLITLGDAYAGQKKADAAREAYETALQRDPASPLPPARLGEMLFRAKKYQEALPYLQQALDLDPNGQLVDVGALRAMLQKTVDKKKK</sequence>
<feature type="repeat" description="TPR" evidence="1">
    <location>
        <begin position="240"/>
        <end position="273"/>
    </location>
</feature>
<reference evidence="3 4" key="1">
    <citation type="submission" date="2021-03" db="EMBL/GenBank/DDBJ databases">
        <title>Genomic and phenotypic characterization of Chloracidobacterium isolates provides evidence for multiple species.</title>
        <authorList>
            <person name="Saini M.K."/>
            <person name="Costas A.M.G."/>
            <person name="Tank M."/>
            <person name="Bryant D.A."/>
        </authorList>
    </citation>
    <scope>NUCLEOTIDE SEQUENCE [LARGE SCALE GENOMIC DNA]</scope>
    <source>
        <strain evidence="3 4">BV2-C</strain>
    </source>
</reference>
<dbReference type="InterPro" id="IPR011990">
    <property type="entry name" value="TPR-like_helical_dom_sf"/>
</dbReference>
<dbReference type="PANTHER" id="PTHR12558:SF13">
    <property type="entry name" value="CELL DIVISION CYCLE PROTEIN 27 HOMOLOG"/>
    <property type="match status" value="1"/>
</dbReference>
<feature type="repeat" description="TPR" evidence="1">
    <location>
        <begin position="374"/>
        <end position="407"/>
    </location>
</feature>
<feature type="compositionally biased region" description="Basic and acidic residues" evidence="2">
    <location>
        <begin position="35"/>
        <end position="58"/>
    </location>
</feature>
<evidence type="ECO:0000313" key="4">
    <source>
        <dbReference type="Proteomes" id="UP000676506"/>
    </source>
</evidence>